<dbReference type="eggNOG" id="COG5527">
    <property type="taxonomic scope" value="Bacteria"/>
</dbReference>
<dbReference type="AlphaFoldDB" id="U2PF18"/>
<dbReference type="EMBL" id="AWVM01000081">
    <property type="protein sequence ID" value="ERK49095.1"/>
    <property type="molecule type" value="Genomic_DNA"/>
</dbReference>
<comment type="caution">
    <text evidence="1">The sequence shown here is derived from an EMBL/GenBank/DDBJ whole genome shotgun (WGS) entry which is preliminary data.</text>
</comment>
<gene>
    <name evidence="1" type="ORF">HMPREF9015_01476</name>
</gene>
<reference evidence="1 2" key="1">
    <citation type="submission" date="2013-06" db="EMBL/GenBank/DDBJ databases">
        <authorList>
            <person name="Weinstock G."/>
            <person name="Sodergren E."/>
            <person name="Lobos E.A."/>
            <person name="Fulton L."/>
            <person name="Fulton R."/>
            <person name="Courtney L."/>
            <person name="Fronick C."/>
            <person name="O'Laughlin M."/>
            <person name="Godfrey J."/>
            <person name="Wilson R.M."/>
            <person name="Miner T."/>
            <person name="Farmer C."/>
            <person name="Delehaunty K."/>
            <person name="Cordes M."/>
            <person name="Minx P."/>
            <person name="Tomlinson C."/>
            <person name="Chen J."/>
            <person name="Wollam A."/>
            <person name="Pepin K.H."/>
            <person name="Bhonagiri V."/>
            <person name="Zhang X."/>
            <person name="Warren W."/>
            <person name="Mitreva M."/>
            <person name="Mardis E.R."/>
            <person name="Wilson R.K."/>
        </authorList>
    </citation>
    <scope>NUCLEOTIDE SEQUENCE [LARGE SCALE GENOMIC DNA]</scope>
    <source>
        <strain evidence="1 2">F0279</strain>
    </source>
</reference>
<sequence>MKILKKYKFIIKYFTKSLLKEKNHIMDIYAPINKHFLENKKIKISFSKVLNKKEKYFLKFLFMEYKLLEKFEKVTILQDVDLNEILDVLKFSTFEQLKKFLDNLQVKKLEFSIFSNDKIMLYGRFPILVSYNIVYSKIEFQFAREIQNARKNNTLFSLLRFDFLVFMGDETTYNFYTYLISDKNYNNDTVITLERLKEMFDTGDKYERFFDFEKQILKKAIETINLFSDIKVVYEKIKVGEHINNKVEKIRFKIINNSKSSEKKNKELVQHINSIMDLIKNDVEDFHATYELIKKYILKKNYDYVYTNVIFTKKQFKNNIEKQLKKVLLLDLGQSLKNNLKHESEVLNIKRKYRTPFFLQLDISNLMRQNHLENELRVLVDDGYFNEILTLKNEQTMEQSFTDFKIYIKYFQNAKSQIKIIKFL</sequence>
<dbReference type="HOGENOM" id="CLU_057117_0_0_0"/>
<dbReference type="Gene3D" id="1.10.10.10">
    <property type="entry name" value="Winged helix-like DNA-binding domain superfamily/Winged helix DNA-binding domain"/>
    <property type="match status" value="1"/>
</dbReference>
<dbReference type="Proteomes" id="UP000016626">
    <property type="component" value="Unassembled WGS sequence"/>
</dbReference>
<evidence type="ECO:0000313" key="1">
    <source>
        <dbReference type="EMBL" id="ERK49095.1"/>
    </source>
</evidence>
<protein>
    <submittedName>
        <fullName evidence="1">Initiator RepB protein</fullName>
    </submittedName>
</protein>
<dbReference type="Pfam" id="PF21205">
    <property type="entry name" value="Rep3_C"/>
    <property type="match status" value="1"/>
</dbReference>
<proteinExistence type="predicted"/>
<organism evidence="1 2">
    <name type="scientific">Leptotrichia wadei (strain F0279)</name>
    <dbReference type="NCBI Taxonomy" id="888055"/>
    <lineage>
        <taxon>Bacteria</taxon>
        <taxon>Fusobacteriati</taxon>
        <taxon>Fusobacteriota</taxon>
        <taxon>Fusobacteriia</taxon>
        <taxon>Fusobacteriales</taxon>
        <taxon>Leptotrichiaceae</taxon>
        <taxon>Leptotrichia</taxon>
    </lineage>
</organism>
<accession>U2PF18</accession>
<dbReference type="InterPro" id="IPR036390">
    <property type="entry name" value="WH_DNA-bd_sf"/>
</dbReference>
<name>U2PF18_LEPWF</name>
<evidence type="ECO:0000313" key="2">
    <source>
        <dbReference type="Proteomes" id="UP000016626"/>
    </source>
</evidence>
<dbReference type="SUPFAM" id="SSF46785">
    <property type="entry name" value="Winged helix' DNA-binding domain"/>
    <property type="match status" value="1"/>
</dbReference>
<dbReference type="InterPro" id="IPR036388">
    <property type="entry name" value="WH-like_DNA-bd_sf"/>
</dbReference>
<dbReference type="PATRIC" id="fig|888055.3.peg.1410"/>